<dbReference type="EC" id="3.1.-.-" evidence="7"/>
<comment type="similarity">
    <text evidence="1 7">Belongs to the endoribonuclease YbeY family.</text>
</comment>
<dbReference type="GO" id="GO:0004521">
    <property type="term" value="F:RNA endonuclease activity"/>
    <property type="evidence" value="ECO:0007669"/>
    <property type="project" value="UniProtKB-UniRule"/>
</dbReference>
<comment type="cofactor">
    <cofactor evidence="7">
        <name>Zn(2+)</name>
        <dbReference type="ChEBI" id="CHEBI:29105"/>
    </cofactor>
    <text evidence="7">Binds 1 zinc ion.</text>
</comment>
<feature type="binding site" evidence="7">
    <location>
        <position position="107"/>
    </location>
    <ligand>
        <name>Zn(2+)</name>
        <dbReference type="ChEBI" id="CHEBI:29105"/>
        <note>catalytic</note>
    </ligand>
</feature>
<dbReference type="PANTHER" id="PTHR46986">
    <property type="entry name" value="ENDORIBONUCLEASE YBEY, CHLOROPLASTIC"/>
    <property type="match status" value="1"/>
</dbReference>
<evidence type="ECO:0000256" key="1">
    <source>
        <dbReference type="ARBA" id="ARBA00010875"/>
    </source>
</evidence>
<evidence type="ECO:0000256" key="6">
    <source>
        <dbReference type="ARBA" id="ARBA00022833"/>
    </source>
</evidence>
<evidence type="ECO:0000256" key="7">
    <source>
        <dbReference type="HAMAP-Rule" id="MF_00009"/>
    </source>
</evidence>
<dbReference type="GO" id="GO:0004222">
    <property type="term" value="F:metalloendopeptidase activity"/>
    <property type="evidence" value="ECO:0007669"/>
    <property type="project" value="InterPro"/>
</dbReference>
<dbReference type="NCBIfam" id="TIGR00043">
    <property type="entry name" value="rRNA maturation RNase YbeY"/>
    <property type="match status" value="1"/>
</dbReference>
<keyword evidence="7" id="KW-0690">Ribosome biogenesis</keyword>
<feature type="region of interest" description="Disordered" evidence="8">
    <location>
        <begin position="145"/>
        <end position="191"/>
    </location>
</feature>
<keyword evidence="3 7" id="KW-0479">Metal-binding</keyword>
<keyword evidence="7" id="KW-0963">Cytoplasm</keyword>
<keyword evidence="5 7" id="KW-0378">Hydrolase</keyword>
<keyword evidence="7" id="KW-0698">rRNA processing</keyword>
<keyword evidence="4 7" id="KW-0255">Endonuclease</keyword>
<dbReference type="GO" id="GO:0008270">
    <property type="term" value="F:zinc ion binding"/>
    <property type="evidence" value="ECO:0007669"/>
    <property type="project" value="UniProtKB-UniRule"/>
</dbReference>
<proteinExistence type="inferred from homology"/>
<evidence type="ECO:0000256" key="3">
    <source>
        <dbReference type="ARBA" id="ARBA00022723"/>
    </source>
</evidence>
<comment type="caution">
    <text evidence="9">The sequence shown here is derived from an EMBL/GenBank/DDBJ whole genome shotgun (WGS) entry which is preliminary data.</text>
</comment>
<name>A0A852VBD8_9BACT</name>
<keyword evidence="6 7" id="KW-0862">Zinc</keyword>
<dbReference type="GO" id="GO:0005737">
    <property type="term" value="C:cytoplasm"/>
    <property type="evidence" value="ECO:0007669"/>
    <property type="project" value="UniProtKB-SubCell"/>
</dbReference>
<organism evidence="9 10">
    <name type="scientific">Tunturiibacter lichenicola</name>
    <dbReference type="NCBI Taxonomy" id="2051959"/>
    <lineage>
        <taxon>Bacteria</taxon>
        <taxon>Pseudomonadati</taxon>
        <taxon>Acidobacteriota</taxon>
        <taxon>Terriglobia</taxon>
        <taxon>Terriglobales</taxon>
        <taxon>Acidobacteriaceae</taxon>
        <taxon>Tunturiibacter</taxon>
    </lineage>
</organism>
<dbReference type="SUPFAM" id="SSF55486">
    <property type="entry name" value="Metalloproteases ('zincins'), catalytic domain"/>
    <property type="match status" value="1"/>
</dbReference>
<comment type="function">
    <text evidence="7">Single strand-specific metallo-endoribonuclease involved in late-stage 70S ribosome quality control and in maturation of the 3' terminus of the 16S rRNA.</text>
</comment>
<reference evidence="9 10" key="1">
    <citation type="submission" date="2020-07" db="EMBL/GenBank/DDBJ databases">
        <title>Genomic Encyclopedia of Type Strains, Phase IV (KMG-V): Genome sequencing to study the core and pangenomes of soil and plant-associated prokaryotes.</title>
        <authorList>
            <person name="Whitman W."/>
        </authorList>
    </citation>
    <scope>NUCLEOTIDE SEQUENCE [LARGE SCALE GENOMIC DNA]</scope>
    <source>
        <strain evidence="9 10">M8UP22</strain>
    </source>
</reference>
<evidence type="ECO:0000256" key="4">
    <source>
        <dbReference type="ARBA" id="ARBA00022759"/>
    </source>
</evidence>
<protein>
    <recommendedName>
        <fullName evidence="7">Endoribonuclease YbeY</fullName>
        <ecNumber evidence="7">3.1.-.-</ecNumber>
    </recommendedName>
</protein>
<evidence type="ECO:0000256" key="2">
    <source>
        <dbReference type="ARBA" id="ARBA00022722"/>
    </source>
</evidence>
<dbReference type="Pfam" id="PF02130">
    <property type="entry name" value="YbeY"/>
    <property type="match status" value="1"/>
</dbReference>
<dbReference type="GO" id="GO:0006364">
    <property type="term" value="P:rRNA processing"/>
    <property type="evidence" value="ECO:0007669"/>
    <property type="project" value="UniProtKB-UniRule"/>
</dbReference>
<dbReference type="PANTHER" id="PTHR46986:SF1">
    <property type="entry name" value="ENDORIBONUCLEASE YBEY, CHLOROPLASTIC"/>
    <property type="match status" value="1"/>
</dbReference>
<evidence type="ECO:0000313" key="10">
    <source>
        <dbReference type="Proteomes" id="UP000564385"/>
    </source>
</evidence>
<feature type="compositionally biased region" description="Basic residues" evidence="8">
    <location>
        <begin position="175"/>
        <end position="191"/>
    </location>
</feature>
<accession>A0A852VBD8</accession>
<sequence length="191" mass="20724">MIAIEPTAGLEATLSRSGLTSFLKRARLAVGLRGEVEVLLADDATLRRLNRSFRGKNKPTDVLSFPTPAEILNAHAGDLAISLETAARQAATYGHSLCDEVKILLLHGLLHLSGLDHETDNGEMAAREATLRCKLKLPNTLIERTTTLPQKARLDQTTKTSPPMKRAPTASTRPATKRSAIKKKTIARGSR</sequence>
<evidence type="ECO:0000313" key="9">
    <source>
        <dbReference type="EMBL" id="NYF88591.1"/>
    </source>
</evidence>
<feature type="binding site" evidence="7">
    <location>
        <position position="117"/>
    </location>
    <ligand>
        <name>Zn(2+)</name>
        <dbReference type="ChEBI" id="CHEBI:29105"/>
        <note>catalytic</note>
    </ligand>
</feature>
<keyword evidence="2 7" id="KW-0540">Nuclease</keyword>
<feature type="binding site" evidence="7">
    <location>
        <position position="111"/>
    </location>
    <ligand>
        <name>Zn(2+)</name>
        <dbReference type="ChEBI" id="CHEBI:29105"/>
        <note>catalytic</note>
    </ligand>
</feature>
<dbReference type="EMBL" id="JACCCU010000001">
    <property type="protein sequence ID" value="NYF88591.1"/>
    <property type="molecule type" value="Genomic_DNA"/>
</dbReference>
<dbReference type="Gene3D" id="3.40.390.30">
    <property type="entry name" value="Metalloproteases ('zincins'), catalytic domain"/>
    <property type="match status" value="1"/>
</dbReference>
<dbReference type="InterPro" id="IPR023091">
    <property type="entry name" value="MetalPrtase_cat_dom_sf_prd"/>
</dbReference>
<dbReference type="HAMAP" id="MF_00009">
    <property type="entry name" value="Endoribonucl_YbeY"/>
    <property type="match status" value="1"/>
</dbReference>
<feature type="compositionally biased region" description="Polar residues" evidence="8">
    <location>
        <begin position="145"/>
        <end position="161"/>
    </location>
</feature>
<evidence type="ECO:0000256" key="8">
    <source>
        <dbReference type="SAM" id="MobiDB-lite"/>
    </source>
</evidence>
<dbReference type="InterPro" id="IPR002036">
    <property type="entry name" value="YbeY"/>
</dbReference>
<dbReference type="Proteomes" id="UP000564385">
    <property type="component" value="Unassembled WGS sequence"/>
</dbReference>
<comment type="subcellular location">
    <subcellularLocation>
        <location evidence="7">Cytoplasm</location>
    </subcellularLocation>
</comment>
<dbReference type="AlphaFoldDB" id="A0A852VBD8"/>
<gene>
    <name evidence="7" type="primary">ybeY</name>
    <name evidence="9" type="ORF">HDF08_000658</name>
</gene>
<evidence type="ECO:0000256" key="5">
    <source>
        <dbReference type="ARBA" id="ARBA00022801"/>
    </source>
</evidence>